<sequence length="51" mass="5102">MFRGGLFALLLAVSAGPATADLSVFVASVGFDEEASLDNGVGAGVRWGKSS</sequence>
<evidence type="ECO:0000313" key="1">
    <source>
        <dbReference type="EMBL" id="SVB30943.1"/>
    </source>
</evidence>
<dbReference type="AlphaFoldDB" id="A0A382D045"/>
<accession>A0A382D045</accession>
<organism evidence="1">
    <name type="scientific">marine metagenome</name>
    <dbReference type="NCBI Taxonomy" id="408172"/>
    <lineage>
        <taxon>unclassified sequences</taxon>
        <taxon>metagenomes</taxon>
        <taxon>ecological metagenomes</taxon>
    </lineage>
</organism>
<protein>
    <submittedName>
        <fullName evidence="1">Uncharacterized protein</fullName>
    </submittedName>
</protein>
<name>A0A382D045_9ZZZZ</name>
<dbReference type="EMBL" id="UINC01036647">
    <property type="protein sequence ID" value="SVB30943.1"/>
    <property type="molecule type" value="Genomic_DNA"/>
</dbReference>
<feature type="non-terminal residue" evidence="1">
    <location>
        <position position="51"/>
    </location>
</feature>
<reference evidence="1" key="1">
    <citation type="submission" date="2018-05" db="EMBL/GenBank/DDBJ databases">
        <authorList>
            <person name="Lanie J.A."/>
            <person name="Ng W.-L."/>
            <person name="Kazmierczak K.M."/>
            <person name="Andrzejewski T.M."/>
            <person name="Davidsen T.M."/>
            <person name="Wayne K.J."/>
            <person name="Tettelin H."/>
            <person name="Glass J.I."/>
            <person name="Rusch D."/>
            <person name="Podicherti R."/>
            <person name="Tsui H.-C.T."/>
            <person name="Winkler M.E."/>
        </authorList>
    </citation>
    <scope>NUCLEOTIDE SEQUENCE</scope>
</reference>
<proteinExistence type="predicted"/>
<gene>
    <name evidence="1" type="ORF">METZ01_LOCUS183797</name>
</gene>